<feature type="DNA-binding region" description="H-T-H motif" evidence="2">
    <location>
        <begin position="66"/>
        <end position="85"/>
    </location>
</feature>
<dbReference type="InterPro" id="IPR050109">
    <property type="entry name" value="HTH-type_TetR-like_transc_reg"/>
</dbReference>
<dbReference type="Pfam" id="PF17932">
    <property type="entry name" value="TetR_C_24"/>
    <property type="match status" value="1"/>
</dbReference>
<dbReference type="PANTHER" id="PTHR30055:SF200">
    <property type="entry name" value="HTH-TYPE TRANSCRIPTIONAL REPRESSOR BDCR"/>
    <property type="match status" value="1"/>
</dbReference>
<feature type="domain" description="HTH tetR-type" evidence="4">
    <location>
        <begin position="43"/>
        <end position="103"/>
    </location>
</feature>
<dbReference type="Pfam" id="PF00440">
    <property type="entry name" value="TetR_N"/>
    <property type="match status" value="1"/>
</dbReference>
<dbReference type="Proteomes" id="UP000221168">
    <property type="component" value="Unassembled WGS sequence"/>
</dbReference>
<dbReference type="InterPro" id="IPR009057">
    <property type="entry name" value="Homeodomain-like_sf"/>
</dbReference>
<organism evidence="5 6">
    <name type="scientific">Zhengella mangrovi</name>
    <dbReference type="NCBI Taxonomy" id="1982044"/>
    <lineage>
        <taxon>Bacteria</taxon>
        <taxon>Pseudomonadati</taxon>
        <taxon>Pseudomonadota</taxon>
        <taxon>Alphaproteobacteria</taxon>
        <taxon>Hyphomicrobiales</taxon>
        <taxon>Notoacmeibacteraceae</taxon>
        <taxon>Zhengella</taxon>
    </lineage>
</organism>
<sequence>MARKTPAAAVSGSTPKDQEKGRTSRLPSVQSATKDLFRREIESPTIQRLLIAAVDCFWKSGFHASSTRDIAKKANLSPAAVYVHFKSKEDLLFRIIQIVAGDVLRQIQETAAMDGDPRIRLWRIVQASVALPARVYKAATVVNTEFAVLSPAQRKYVMQIRDALDDIVESCLKEGCAAGQFQIDDLPVTKTAIVALCRSVLTWYSPRGSLSPEDLGAAYGDLVIRMVKAD</sequence>
<dbReference type="SUPFAM" id="SSF46689">
    <property type="entry name" value="Homeodomain-like"/>
    <property type="match status" value="1"/>
</dbReference>
<dbReference type="InterPro" id="IPR023772">
    <property type="entry name" value="DNA-bd_HTH_TetR-type_CS"/>
</dbReference>
<evidence type="ECO:0000259" key="4">
    <source>
        <dbReference type="PROSITE" id="PS50977"/>
    </source>
</evidence>
<feature type="region of interest" description="Disordered" evidence="3">
    <location>
        <begin position="1"/>
        <end position="31"/>
    </location>
</feature>
<accession>A0A2G1QH37</accession>
<evidence type="ECO:0000313" key="6">
    <source>
        <dbReference type="Proteomes" id="UP000221168"/>
    </source>
</evidence>
<reference evidence="5 6" key="1">
    <citation type="submission" date="2017-10" db="EMBL/GenBank/DDBJ databases">
        <title>Sedimentibacterium mangrovi gen. nov., sp. nov., a novel member of family Phyllobacteriacea isolated from mangrove sediment.</title>
        <authorList>
            <person name="Liao H."/>
            <person name="Tian Y."/>
        </authorList>
    </citation>
    <scope>NUCLEOTIDE SEQUENCE [LARGE SCALE GENOMIC DNA]</scope>
    <source>
        <strain evidence="5 6">X9-2-2</strain>
    </source>
</reference>
<evidence type="ECO:0000256" key="2">
    <source>
        <dbReference type="PROSITE-ProRule" id="PRU00335"/>
    </source>
</evidence>
<keyword evidence="6" id="KW-1185">Reference proteome</keyword>
<gene>
    <name evidence="5" type="ORF">CSC94_22430</name>
</gene>
<evidence type="ECO:0000256" key="1">
    <source>
        <dbReference type="ARBA" id="ARBA00023125"/>
    </source>
</evidence>
<dbReference type="PROSITE" id="PS01081">
    <property type="entry name" value="HTH_TETR_1"/>
    <property type="match status" value="1"/>
</dbReference>
<dbReference type="SUPFAM" id="SSF48498">
    <property type="entry name" value="Tetracyclin repressor-like, C-terminal domain"/>
    <property type="match status" value="1"/>
</dbReference>
<dbReference type="PROSITE" id="PS50977">
    <property type="entry name" value="HTH_TETR_2"/>
    <property type="match status" value="1"/>
</dbReference>
<dbReference type="InterPro" id="IPR001647">
    <property type="entry name" value="HTH_TetR"/>
</dbReference>
<dbReference type="InterPro" id="IPR041490">
    <property type="entry name" value="KstR2_TetR_C"/>
</dbReference>
<protein>
    <submittedName>
        <fullName evidence="5">TetR family transcriptional regulator</fullName>
    </submittedName>
</protein>
<name>A0A2G1QH37_9HYPH</name>
<dbReference type="Gene3D" id="1.10.357.10">
    <property type="entry name" value="Tetracycline Repressor, domain 2"/>
    <property type="match status" value="1"/>
</dbReference>
<dbReference type="InterPro" id="IPR036271">
    <property type="entry name" value="Tet_transcr_reg_TetR-rel_C_sf"/>
</dbReference>
<keyword evidence="1 2" id="KW-0238">DNA-binding</keyword>
<dbReference type="RefSeq" id="WP_099308617.1">
    <property type="nucleotide sequence ID" value="NZ_PDVP01000022.1"/>
</dbReference>
<dbReference type="PRINTS" id="PR00455">
    <property type="entry name" value="HTHTETR"/>
</dbReference>
<evidence type="ECO:0000256" key="3">
    <source>
        <dbReference type="SAM" id="MobiDB-lite"/>
    </source>
</evidence>
<dbReference type="PANTHER" id="PTHR30055">
    <property type="entry name" value="HTH-TYPE TRANSCRIPTIONAL REGULATOR RUTR"/>
    <property type="match status" value="1"/>
</dbReference>
<comment type="caution">
    <text evidence="5">The sequence shown here is derived from an EMBL/GenBank/DDBJ whole genome shotgun (WGS) entry which is preliminary data.</text>
</comment>
<dbReference type="OrthoDB" id="9811084at2"/>
<dbReference type="AlphaFoldDB" id="A0A2G1QH37"/>
<evidence type="ECO:0000313" key="5">
    <source>
        <dbReference type="EMBL" id="PHP64833.1"/>
    </source>
</evidence>
<dbReference type="GO" id="GO:0003700">
    <property type="term" value="F:DNA-binding transcription factor activity"/>
    <property type="evidence" value="ECO:0007669"/>
    <property type="project" value="TreeGrafter"/>
</dbReference>
<dbReference type="EMBL" id="PDVP01000022">
    <property type="protein sequence ID" value="PHP64833.1"/>
    <property type="molecule type" value="Genomic_DNA"/>
</dbReference>
<dbReference type="GO" id="GO:0000976">
    <property type="term" value="F:transcription cis-regulatory region binding"/>
    <property type="evidence" value="ECO:0007669"/>
    <property type="project" value="TreeGrafter"/>
</dbReference>
<proteinExistence type="predicted"/>